<protein>
    <submittedName>
        <fullName evidence="2">Glyoxalase</fullName>
    </submittedName>
</protein>
<reference evidence="2" key="1">
    <citation type="journal article" date="2014" name="Int. J. Syst. Evol. Microbiol.">
        <title>Complete genome sequence of Corynebacterium casei LMG S-19264T (=DSM 44701T), isolated from a smear-ripened cheese.</title>
        <authorList>
            <consortium name="US DOE Joint Genome Institute (JGI-PGF)"/>
            <person name="Walter F."/>
            <person name="Albersmeier A."/>
            <person name="Kalinowski J."/>
            <person name="Ruckert C."/>
        </authorList>
    </citation>
    <scope>NUCLEOTIDE SEQUENCE</scope>
    <source>
        <strain evidence="2">CGMCC 1.15322</strain>
    </source>
</reference>
<dbReference type="AlphaFoldDB" id="A0A916WKC9"/>
<name>A0A916WKC9_9BURK</name>
<reference evidence="2" key="2">
    <citation type="submission" date="2020-09" db="EMBL/GenBank/DDBJ databases">
        <authorList>
            <person name="Sun Q."/>
            <person name="Zhou Y."/>
        </authorList>
    </citation>
    <scope>NUCLEOTIDE SEQUENCE</scope>
    <source>
        <strain evidence="2">CGMCC 1.15322</strain>
    </source>
</reference>
<dbReference type="Proteomes" id="UP000620596">
    <property type="component" value="Unassembled WGS sequence"/>
</dbReference>
<sequence length="126" mass="14479">MSSAENGFGAVEIKAFVPARDFALSKRFYEELGFEIPWSDDTLAYMRLGDTAFFLQKFYVAEHADNFMMHLIVQDVESWWARVQQAGIPGRYGVRTVAPQDQPWRQRDFVLLDPSAVLCRIAQNIT</sequence>
<dbReference type="Gene3D" id="3.10.180.10">
    <property type="entry name" value="2,3-Dihydroxybiphenyl 1,2-Dioxygenase, domain 1"/>
    <property type="match status" value="1"/>
</dbReference>
<evidence type="ECO:0000313" key="2">
    <source>
        <dbReference type="EMBL" id="GGB08386.1"/>
    </source>
</evidence>
<proteinExistence type="predicted"/>
<comment type="caution">
    <text evidence="2">The sequence shown here is derived from an EMBL/GenBank/DDBJ whole genome shotgun (WGS) entry which is preliminary data.</text>
</comment>
<dbReference type="InterPro" id="IPR029068">
    <property type="entry name" value="Glyas_Bleomycin-R_OHBP_Dase"/>
</dbReference>
<dbReference type="SUPFAM" id="SSF54593">
    <property type="entry name" value="Glyoxalase/Bleomycin resistance protein/Dihydroxybiphenyl dioxygenase"/>
    <property type="match status" value="1"/>
</dbReference>
<accession>A0A916WKC9</accession>
<dbReference type="Pfam" id="PF00903">
    <property type="entry name" value="Glyoxalase"/>
    <property type="match status" value="1"/>
</dbReference>
<dbReference type="RefSeq" id="WP_188709476.1">
    <property type="nucleotide sequence ID" value="NZ_BMIG01000013.1"/>
</dbReference>
<dbReference type="EMBL" id="BMIG01000013">
    <property type="protein sequence ID" value="GGB08386.1"/>
    <property type="molecule type" value="Genomic_DNA"/>
</dbReference>
<evidence type="ECO:0000313" key="3">
    <source>
        <dbReference type="Proteomes" id="UP000620596"/>
    </source>
</evidence>
<evidence type="ECO:0000259" key="1">
    <source>
        <dbReference type="Pfam" id="PF00903"/>
    </source>
</evidence>
<gene>
    <name evidence="2" type="ORF">GCM10011496_31630</name>
</gene>
<keyword evidence="3" id="KW-1185">Reference proteome</keyword>
<feature type="domain" description="Glyoxalase/fosfomycin resistance/dioxygenase" evidence="1">
    <location>
        <begin position="17"/>
        <end position="116"/>
    </location>
</feature>
<dbReference type="InterPro" id="IPR004360">
    <property type="entry name" value="Glyas_Fos-R_dOase_dom"/>
</dbReference>
<organism evidence="2 3">
    <name type="scientific">Polaromonas eurypsychrophila</name>
    <dbReference type="NCBI Taxonomy" id="1614635"/>
    <lineage>
        <taxon>Bacteria</taxon>
        <taxon>Pseudomonadati</taxon>
        <taxon>Pseudomonadota</taxon>
        <taxon>Betaproteobacteria</taxon>
        <taxon>Burkholderiales</taxon>
        <taxon>Comamonadaceae</taxon>
        <taxon>Polaromonas</taxon>
    </lineage>
</organism>